<dbReference type="Gene3D" id="1.10.10.400">
    <property type="entry name" value="Polyribonucleotide nucleotidyltransferase, RNA-binding domain"/>
    <property type="match status" value="1"/>
</dbReference>
<evidence type="ECO:0000313" key="1">
    <source>
        <dbReference type="EnsemblMetazoa" id="GAUT000042-PA"/>
    </source>
</evidence>
<dbReference type="GO" id="GO:0005739">
    <property type="term" value="C:mitochondrion"/>
    <property type="evidence" value="ECO:0007669"/>
    <property type="project" value="TreeGrafter"/>
</dbReference>
<dbReference type="VEuPathDB" id="VectorBase:GAUT000042"/>
<evidence type="ECO:0000313" key="2">
    <source>
        <dbReference type="Proteomes" id="UP000078200"/>
    </source>
</evidence>
<dbReference type="PANTHER" id="PTHR11252">
    <property type="entry name" value="POLYRIBONUCLEOTIDE NUCLEOTIDYLTRANSFERASE"/>
    <property type="match status" value="1"/>
</dbReference>
<dbReference type="GO" id="GO:0000958">
    <property type="term" value="P:mitochondrial mRNA catabolic process"/>
    <property type="evidence" value="ECO:0007669"/>
    <property type="project" value="TreeGrafter"/>
</dbReference>
<name>A0A1A9UCL5_GLOAU</name>
<dbReference type="GO" id="GO:0000175">
    <property type="term" value="F:3'-5'-RNA exonuclease activity"/>
    <property type="evidence" value="ECO:0007669"/>
    <property type="project" value="TreeGrafter"/>
</dbReference>
<dbReference type="AlphaFoldDB" id="A0A1A9UCL5"/>
<dbReference type="GO" id="GO:0000965">
    <property type="term" value="P:mitochondrial RNA 3'-end processing"/>
    <property type="evidence" value="ECO:0007669"/>
    <property type="project" value="TreeGrafter"/>
</dbReference>
<sequence length="131" mass="14945">MLEGKGNMVLQEDLLKAIKQGTREVYHDKLSPDQAVNEVRSDVVDEVWCSYPSVEPIVITEVFNRLCKTIFRDLLFETSKRCDGRDFADLRQIQCHVDLYKPLHGSSLFQRGQTQVFCTVALNSQESAGYS</sequence>
<accession>A0A1A9UCL5</accession>
<dbReference type="InterPro" id="IPR020568">
    <property type="entry name" value="Ribosomal_Su5_D2-typ_SF"/>
</dbReference>
<dbReference type="PANTHER" id="PTHR11252:SF0">
    <property type="entry name" value="POLYRIBONUCLEOTIDE NUCLEOTIDYLTRANSFERASE 1, MITOCHONDRIAL"/>
    <property type="match status" value="1"/>
</dbReference>
<dbReference type="InterPro" id="IPR027408">
    <property type="entry name" value="PNPase/RNase_PH_dom_sf"/>
</dbReference>
<dbReference type="STRING" id="7395.A0A1A9UCL5"/>
<dbReference type="InterPro" id="IPR012162">
    <property type="entry name" value="PNPase"/>
</dbReference>
<dbReference type="SUPFAM" id="SSF54211">
    <property type="entry name" value="Ribosomal protein S5 domain 2-like"/>
    <property type="match status" value="1"/>
</dbReference>
<organism evidence="1 2">
    <name type="scientific">Glossina austeni</name>
    <name type="common">Savannah tsetse fly</name>
    <dbReference type="NCBI Taxonomy" id="7395"/>
    <lineage>
        <taxon>Eukaryota</taxon>
        <taxon>Metazoa</taxon>
        <taxon>Ecdysozoa</taxon>
        <taxon>Arthropoda</taxon>
        <taxon>Hexapoda</taxon>
        <taxon>Insecta</taxon>
        <taxon>Pterygota</taxon>
        <taxon>Neoptera</taxon>
        <taxon>Endopterygota</taxon>
        <taxon>Diptera</taxon>
        <taxon>Brachycera</taxon>
        <taxon>Muscomorpha</taxon>
        <taxon>Hippoboscoidea</taxon>
        <taxon>Glossinidae</taxon>
        <taxon>Glossina</taxon>
    </lineage>
</organism>
<keyword evidence="2" id="KW-1185">Reference proteome</keyword>
<reference evidence="1" key="1">
    <citation type="submission" date="2020-05" db="UniProtKB">
        <authorList>
            <consortium name="EnsemblMetazoa"/>
        </authorList>
    </citation>
    <scope>IDENTIFICATION</scope>
    <source>
        <strain evidence="1">TTRI</strain>
    </source>
</reference>
<dbReference type="Gene3D" id="3.30.230.70">
    <property type="entry name" value="GHMP Kinase, N-terminal domain"/>
    <property type="match status" value="1"/>
</dbReference>
<proteinExistence type="predicted"/>
<dbReference type="Proteomes" id="UP000078200">
    <property type="component" value="Unassembled WGS sequence"/>
</dbReference>
<protein>
    <submittedName>
        <fullName evidence="1">Uncharacterized protein</fullName>
    </submittedName>
</protein>
<dbReference type="GO" id="GO:0003723">
    <property type="term" value="F:RNA binding"/>
    <property type="evidence" value="ECO:0007669"/>
    <property type="project" value="InterPro"/>
</dbReference>
<dbReference type="GO" id="GO:0005829">
    <property type="term" value="C:cytosol"/>
    <property type="evidence" value="ECO:0007669"/>
    <property type="project" value="TreeGrafter"/>
</dbReference>
<dbReference type="EnsemblMetazoa" id="GAUT000042-RA">
    <property type="protein sequence ID" value="GAUT000042-PA"/>
    <property type="gene ID" value="GAUT000042"/>
</dbReference>
<dbReference type="GO" id="GO:0004654">
    <property type="term" value="F:polyribonucleotide nucleotidyltransferase activity"/>
    <property type="evidence" value="ECO:0007669"/>
    <property type="project" value="InterPro"/>
</dbReference>